<evidence type="ECO:0000256" key="1">
    <source>
        <dbReference type="SAM" id="MobiDB-lite"/>
    </source>
</evidence>
<evidence type="ECO:0000313" key="2">
    <source>
        <dbReference type="EMBL" id="CAB9504705.1"/>
    </source>
</evidence>
<keyword evidence="3" id="KW-1185">Reference proteome</keyword>
<organism evidence="2 3">
    <name type="scientific">Seminavis robusta</name>
    <dbReference type="NCBI Taxonomy" id="568900"/>
    <lineage>
        <taxon>Eukaryota</taxon>
        <taxon>Sar</taxon>
        <taxon>Stramenopiles</taxon>
        <taxon>Ochrophyta</taxon>
        <taxon>Bacillariophyta</taxon>
        <taxon>Bacillariophyceae</taxon>
        <taxon>Bacillariophycidae</taxon>
        <taxon>Naviculales</taxon>
        <taxon>Naviculaceae</taxon>
        <taxon>Seminavis</taxon>
    </lineage>
</organism>
<proteinExistence type="predicted"/>
<evidence type="ECO:0000313" key="3">
    <source>
        <dbReference type="Proteomes" id="UP001153069"/>
    </source>
</evidence>
<reference evidence="2" key="1">
    <citation type="submission" date="2020-06" db="EMBL/GenBank/DDBJ databases">
        <authorList>
            <consortium name="Plant Systems Biology data submission"/>
        </authorList>
    </citation>
    <scope>NUCLEOTIDE SEQUENCE</scope>
    <source>
        <strain evidence="2">D6</strain>
    </source>
</reference>
<protein>
    <submittedName>
        <fullName evidence="2">Uncharacterized protein</fullName>
    </submittedName>
</protein>
<feature type="compositionally biased region" description="Low complexity" evidence="1">
    <location>
        <begin position="330"/>
        <end position="342"/>
    </location>
</feature>
<feature type="region of interest" description="Disordered" evidence="1">
    <location>
        <begin position="90"/>
        <end position="174"/>
    </location>
</feature>
<gene>
    <name evidence="2" type="ORF">SEMRO_205_G086390.1</name>
</gene>
<dbReference type="Proteomes" id="UP001153069">
    <property type="component" value="Unassembled WGS sequence"/>
</dbReference>
<feature type="compositionally biased region" description="Pro residues" evidence="1">
    <location>
        <begin position="159"/>
        <end position="174"/>
    </location>
</feature>
<feature type="region of interest" description="Disordered" evidence="1">
    <location>
        <begin position="48"/>
        <end position="78"/>
    </location>
</feature>
<dbReference type="AlphaFoldDB" id="A0A9N8DMD3"/>
<dbReference type="EMBL" id="CAICTM010000204">
    <property type="protein sequence ID" value="CAB9504705.1"/>
    <property type="molecule type" value="Genomic_DNA"/>
</dbReference>
<feature type="region of interest" description="Disordered" evidence="1">
    <location>
        <begin position="270"/>
        <end position="342"/>
    </location>
</feature>
<name>A0A9N8DMD3_9STRA</name>
<sequence length="342" mass="37085">MAQILPTFAPTIAPTSHVRVQLINPEPLVIWDQSQFNDLSSEELLLEAASQQHQEEEEAAARTPLRQGSSSSNIGFGGAPPLEIVLRKRLPDVPSQSLPPSPRSPRKPTYMYMAPSAHVLSRRRSSSRSCDTTKKECDSSSIEGSVKSAPTHPSLPMIMHPPPSMPPPSMPPLPPPPPPSSIDVAVPLAVTPSAPIVEQEPQPSDSSSAVMGFLHERFSTFESNIGVLTTANRRVVEQQIPKSGPLGRFLEARVTTFLKNVEFLTGLQVSSSKTKTTKNTAKNPQLLLEGDSSSQKESHQQISKETGKEKAEEEASVALTEASKIRDSRQPTTTTPQPDETD</sequence>
<comment type="caution">
    <text evidence="2">The sequence shown here is derived from an EMBL/GenBank/DDBJ whole genome shotgun (WGS) entry which is preliminary data.</text>
</comment>
<accession>A0A9N8DMD3</accession>